<organism evidence="1 2">
    <name type="scientific">Arctium lappa</name>
    <name type="common">Greater burdock</name>
    <name type="synonym">Lappa major</name>
    <dbReference type="NCBI Taxonomy" id="4217"/>
    <lineage>
        <taxon>Eukaryota</taxon>
        <taxon>Viridiplantae</taxon>
        <taxon>Streptophyta</taxon>
        <taxon>Embryophyta</taxon>
        <taxon>Tracheophyta</taxon>
        <taxon>Spermatophyta</taxon>
        <taxon>Magnoliopsida</taxon>
        <taxon>eudicotyledons</taxon>
        <taxon>Gunneridae</taxon>
        <taxon>Pentapetalae</taxon>
        <taxon>asterids</taxon>
        <taxon>campanulids</taxon>
        <taxon>Asterales</taxon>
        <taxon>Asteraceae</taxon>
        <taxon>Carduoideae</taxon>
        <taxon>Cardueae</taxon>
        <taxon>Arctiinae</taxon>
        <taxon>Arctium</taxon>
    </lineage>
</organism>
<gene>
    <name evidence="1" type="ORF">L6452_32592</name>
</gene>
<protein>
    <submittedName>
        <fullName evidence="1">Uncharacterized protein</fullName>
    </submittedName>
</protein>
<dbReference type="EMBL" id="CM042057">
    <property type="protein sequence ID" value="KAI3692769.1"/>
    <property type="molecule type" value="Genomic_DNA"/>
</dbReference>
<dbReference type="Proteomes" id="UP001055879">
    <property type="component" value="Linkage Group LG11"/>
</dbReference>
<reference evidence="2" key="1">
    <citation type="journal article" date="2022" name="Mol. Ecol. Resour.">
        <title>The genomes of chicory, endive, great burdock and yacon provide insights into Asteraceae palaeo-polyploidization history and plant inulin production.</title>
        <authorList>
            <person name="Fan W."/>
            <person name="Wang S."/>
            <person name="Wang H."/>
            <person name="Wang A."/>
            <person name="Jiang F."/>
            <person name="Liu H."/>
            <person name="Zhao H."/>
            <person name="Xu D."/>
            <person name="Zhang Y."/>
        </authorList>
    </citation>
    <scope>NUCLEOTIDE SEQUENCE [LARGE SCALE GENOMIC DNA]</scope>
    <source>
        <strain evidence="2">cv. Niubang</strain>
    </source>
</reference>
<accession>A0ACB8Z695</accession>
<proteinExistence type="predicted"/>
<keyword evidence="2" id="KW-1185">Reference proteome</keyword>
<evidence type="ECO:0000313" key="2">
    <source>
        <dbReference type="Proteomes" id="UP001055879"/>
    </source>
</evidence>
<evidence type="ECO:0000313" key="1">
    <source>
        <dbReference type="EMBL" id="KAI3692769.1"/>
    </source>
</evidence>
<name>A0ACB8Z695_ARCLA</name>
<sequence length="129" mass="14835">MVRRSGGKSEEECEEEESAGEVWGLAWVIVSVGITVVGIVSVWVGGLFRWRREYRERWFSGCGWEQPLRYELGKDPVLQQMVGQAEKETESQCHLAKSPESDPDFQNRPLESPILPWIVQIHLDYESQV</sequence>
<reference evidence="1 2" key="2">
    <citation type="journal article" date="2022" name="Mol. Ecol. Resour.">
        <title>The genomes of chicory, endive, great burdock and yacon provide insights into Asteraceae paleo-polyploidization history and plant inulin production.</title>
        <authorList>
            <person name="Fan W."/>
            <person name="Wang S."/>
            <person name="Wang H."/>
            <person name="Wang A."/>
            <person name="Jiang F."/>
            <person name="Liu H."/>
            <person name="Zhao H."/>
            <person name="Xu D."/>
            <person name="Zhang Y."/>
        </authorList>
    </citation>
    <scope>NUCLEOTIDE SEQUENCE [LARGE SCALE GENOMIC DNA]</scope>
    <source>
        <strain evidence="2">cv. Niubang</strain>
    </source>
</reference>
<comment type="caution">
    <text evidence="1">The sequence shown here is derived from an EMBL/GenBank/DDBJ whole genome shotgun (WGS) entry which is preliminary data.</text>
</comment>